<reference evidence="2 3" key="1">
    <citation type="journal article" date="2018" name="ACS Chem. Biol.">
        <title>Ketoreductase domain dysfunction expands chemodiversity: malyngamide biosynthesis in the cyanobacterium Okeania hirsuta.</title>
        <authorList>
            <person name="Moss N.A."/>
            <person name="Leao T."/>
            <person name="Rankin M."/>
            <person name="McCullough T.M."/>
            <person name="Qu P."/>
            <person name="Korobeynikov A."/>
            <person name="Smith J.L."/>
            <person name="Gerwick L."/>
            <person name="Gerwick W.H."/>
        </authorList>
    </citation>
    <scope>NUCLEOTIDE SEQUENCE [LARGE SCALE GENOMIC DNA]</scope>
    <source>
        <strain evidence="2 3">PAB10Feb10-1</strain>
    </source>
</reference>
<dbReference type="EMBL" id="RCBY01000208">
    <property type="protein sequence ID" value="RQH28490.1"/>
    <property type="molecule type" value="Genomic_DNA"/>
</dbReference>
<dbReference type="Proteomes" id="UP000269154">
    <property type="component" value="Unassembled WGS sequence"/>
</dbReference>
<keyword evidence="3" id="KW-1185">Reference proteome</keyword>
<organism evidence="2 3">
    <name type="scientific">Okeania hirsuta</name>
    <dbReference type="NCBI Taxonomy" id="1458930"/>
    <lineage>
        <taxon>Bacteria</taxon>
        <taxon>Bacillati</taxon>
        <taxon>Cyanobacteriota</taxon>
        <taxon>Cyanophyceae</taxon>
        <taxon>Oscillatoriophycideae</taxon>
        <taxon>Oscillatoriales</taxon>
        <taxon>Microcoleaceae</taxon>
        <taxon>Okeania</taxon>
    </lineage>
</organism>
<protein>
    <submittedName>
        <fullName evidence="2">Acyl carrier protein</fullName>
    </submittedName>
</protein>
<name>A0A3N6PKY7_9CYAN</name>
<dbReference type="PROSITE" id="PS50075">
    <property type="entry name" value="CARRIER"/>
    <property type="match status" value="1"/>
</dbReference>
<gene>
    <name evidence="2" type="ORF">D5R40_25560</name>
</gene>
<evidence type="ECO:0000313" key="2">
    <source>
        <dbReference type="EMBL" id="RQH28490.1"/>
    </source>
</evidence>
<dbReference type="InterPro" id="IPR036736">
    <property type="entry name" value="ACP-like_sf"/>
</dbReference>
<dbReference type="SUPFAM" id="SSF47336">
    <property type="entry name" value="ACP-like"/>
    <property type="match status" value="1"/>
</dbReference>
<evidence type="ECO:0000313" key="3">
    <source>
        <dbReference type="Proteomes" id="UP000269154"/>
    </source>
</evidence>
<sequence>MEALEEKIKEIMTDILEIDDEEITDEFGPDNADTWDSLNNLKMITALEEEFEITLTMDQIDSMINFSEIKKVISNHTN</sequence>
<dbReference type="AlphaFoldDB" id="A0A3N6PKY7"/>
<dbReference type="InterPro" id="IPR009081">
    <property type="entry name" value="PP-bd_ACP"/>
</dbReference>
<proteinExistence type="predicted"/>
<dbReference type="OrthoDB" id="583692at2"/>
<comment type="caution">
    <text evidence="2">The sequence shown here is derived from an EMBL/GenBank/DDBJ whole genome shotgun (WGS) entry which is preliminary data.</text>
</comment>
<evidence type="ECO:0000259" key="1">
    <source>
        <dbReference type="PROSITE" id="PS50075"/>
    </source>
</evidence>
<dbReference type="RefSeq" id="WP_124146960.1">
    <property type="nucleotide sequence ID" value="NZ_CAWOKI010000210.1"/>
</dbReference>
<feature type="domain" description="Carrier" evidence="1">
    <location>
        <begin position="2"/>
        <end position="77"/>
    </location>
</feature>
<accession>A0A3N6PKY7</accession>
<dbReference type="Gene3D" id="1.10.1200.10">
    <property type="entry name" value="ACP-like"/>
    <property type="match status" value="1"/>
</dbReference>